<sequence>MMLFSDDELRVLINNSQCPCVSLYMPTAKAGPEIRENPIRFKNLIREAEERLDGIGLRHTKAVDFLQPARELDTTDFWENQNRGLAIFISPQMFRYYCLPMTFPQLAVVTGQPSEGRCGFHVKPLLHLLNGDGKFYLLALSQKNVRFFEGTGYSLKEVEVKNMPESMERALLEDDIQKGVQHRIATPRGGTVNPAQHPGDFHGLGSPDRDKRQGDILEFCHIVDRAVHEKIHGETAPLVLAGVEYLFPIYQEANTYTAFVDSGITGNPEFMKAEELHDRAWAIVEPLFGKNQRSAMGVYQQLAGTGKTSSDIKEVVLASYCHRVDCLFVPVDRQVWGRFDADAMDVDVHLQEDLDDEDLLNLATVQTFINGGRVYTVGSQEMPGGVPVAAVFRY</sequence>
<dbReference type="RefSeq" id="WP_280654521.1">
    <property type="nucleotide sequence ID" value="NZ_JANQDH010000053.1"/>
</dbReference>
<dbReference type="EMBL" id="JANQDH010000053">
    <property type="protein sequence ID" value="MDH6060519.1"/>
    <property type="molecule type" value="Genomic_DNA"/>
</dbReference>
<proteinExistence type="predicted"/>
<dbReference type="Pfam" id="PF18845">
    <property type="entry name" value="baeRF_family3"/>
    <property type="match status" value="1"/>
</dbReference>
<protein>
    <submittedName>
        <fullName evidence="1">Uncharacterized protein</fullName>
    </submittedName>
</protein>
<gene>
    <name evidence="1" type="ORF">NWP17_08720</name>
</gene>
<keyword evidence="2" id="KW-1185">Reference proteome</keyword>
<dbReference type="AlphaFoldDB" id="A0AA43GRX4"/>
<reference evidence="1 2" key="1">
    <citation type="journal article" date="2023" name="J. Phycol.">
        <title>Chrysosporum ovalisporum is synonymous with the true-branching cyanobacterium Umezakia natans (Nostocales/Aphanizomenonaceae).</title>
        <authorList>
            <person name="McGregor G.B."/>
            <person name="Sendall B.C."/>
            <person name="Niiyama Y."/>
            <person name="Tuji A."/>
            <person name="Willis A."/>
        </authorList>
    </citation>
    <scope>NUCLEOTIDE SEQUENCE [LARGE SCALE GENOMIC DNA]</scope>
    <source>
        <strain evidence="1 2">ANA360D</strain>
    </source>
</reference>
<dbReference type="InterPro" id="IPR041289">
    <property type="entry name" value="Bact_RF_family3"/>
</dbReference>
<evidence type="ECO:0000313" key="2">
    <source>
        <dbReference type="Proteomes" id="UP001159387"/>
    </source>
</evidence>
<evidence type="ECO:0000313" key="1">
    <source>
        <dbReference type="EMBL" id="MDH6060519.1"/>
    </source>
</evidence>
<name>A0AA43GRX4_9CYAN</name>
<organism evidence="1 2">
    <name type="scientific">Chrysosporum bergii ANA360D</name>
    <dbReference type="NCBI Taxonomy" id="617107"/>
    <lineage>
        <taxon>Bacteria</taxon>
        <taxon>Bacillati</taxon>
        <taxon>Cyanobacteriota</taxon>
        <taxon>Cyanophyceae</taxon>
        <taxon>Nostocales</taxon>
        <taxon>Nodulariaceae</taxon>
        <taxon>Chrysosporum</taxon>
    </lineage>
</organism>
<comment type="caution">
    <text evidence="1">The sequence shown here is derived from an EMBL/GenBank/DDBJ whole genome shotgun (WGS) entry which is preliminary data.</text>
</comment>
<accession>A0AA43GRX4</accession>
<dbReference type="Proteomes" id="UP001159387">
    <property type="component" value="Unassembled WGS sequence"/>
</dbReference>